<evidence type="ECO:0000313" key="4">
    <source>
        <dbReference type="Proteomes" id="UP000777438"/>
    </source>
</evidence>
<comment type="caution">
    <text evidence="3">The sequence shown here is derived from an EMBL/GenBank/DDBJ whole genome shotgun (WGS) entry which is preliminary data.</text>
</comment>
<dbReference type="EMBL" id="JAGPYM010000002">
    <property type="protein sequence ID" value="KAH6898388.1"/>
    <property type="molecule type" value="Genomic_DNA"/>
</dbReference>
<reference evidence="3 4" key="1">
    <citation type="journal article" date="2021" name="Nat. Commun.">
        <title>Genetic determinants of endophytism in the Arabidopsis root mycobiome.</title>
        <authorList>
            <person name="Mesny F."/>
            <person name="Miyauchi S."/>
            <person name="Thiergart T."/>
            <person name="Pickel B."/>
            <person name="Atanasova L."/>
            <person name="Karlsson M."/>
            <person name="Huettel B."/>
            <person name="Barry K.W."/>
            <person name="Haridas S."/>
            <person name="Chen C."/>
            <person name="Bauer D."/>
            <person name="Andreopoulos W."/>
            <person name="Pangilinan J."/>
            <person name="LaButti K."/>
            <person name="Riley R."/>
            <person name="Lipzen A."/>
            <person name="Clum A."/>
            <person name="Drula E."/>
            <person name="Henrissat B."/>
            <person name="Kohler A."/>
            <person name="Grigoriev I.V."/>
            <person name="Martin F.M."/>
            <person name="Hacquard S."/>
        </authorList>
    </citation>
    <scope>NUCLEOTIDE SEQUENCE [LARGE SCALE GENOMIC DNA]</scope>
    <source>
        <strain evidence="3 4">MPI-CAGE-CH-0241</strain>
    </source>
</reference>
<dbReference type="OrthoDB" id="5001299at2759"/>
<proteinExistence type="predicted"/>
<evidence type="ECO:0000313" key="3">
    <source>
        <dbReference type="EMBL" id="KAH6898388.1"/>
    </source>
</evidence>
<feature type="coiled-coil region" evidence="1">
    <location>
        <begin position="378"/>
        <end position="405"/>
    </location>
</feature>
<dbReference type="Gene3D" id="3.30.40.10">
    <property type="entry name" value="Zinc/RING finger domain, C3HC4 (zinc finger)"/>
    <property type="match status" value="1"/>
</dbReference>
<feature type="region of interest" description="Disordered" evidence="2">
    <location>
        <begin position="15"/>
        <end position="38"/>
    </location>
</feature>
<keyword evidence="1" id="KW-0175">Coiled coil</keyword>
<evidence type="ECO:0000256" key="1">
    <source>
        <dbReference type="SAM" id="Coils"/>
    </source>
</evidence>
<accession>A0A9P8WDV2</accession>
<gene>
    <name evidence="3" type="ORF">B0T10DRAFT_543358</name>
</gene>
<evidence type="ECO:0000256" key="2">
    <source>
        <dbReference type="SAM" id="MobiDB-lite"/>
    </source>
</evidence>
<dbReference type="AlphaFoldDB" id="A0A9P8WDV2"/>
<sequence>MCISINRWFLCPLLTQPNDQQPPESDPPSDPSRPWRDWKHDDVAPKTEVHRLNLCRFENFTYVRHLHKSTIRCAVTIGRFCEDYPQQTCTELYAIACPTCTKDDVCVLSQPPFHVYREEHILGYLGSDIQTKIVENYFADLCGFVVTLLDVELDDLPIKRWTLWLHHVGSMCTQNSDHIVDGSSGYSLLCSQTECSSTYRSWSHNISRAARIHDSRQLRSGRASNWYEEIVKCHPELIHILKESFFGHIPNQQWFALPEEDENVRMSRMVGVLGENIQMLLYLGPTVQKVPGAVVATEEEWRKLLQGRETLAMIIIWYAALDPGLSPRFLEVLMRDHILTILNPFLNLEDYPPNTEFLECHQLGSKPTQELAVRFSRMLQDQEKVERLNSTLQRQEKLLQLLRRNRSIEYKNKSVEQRLASGTASQFALQEDRFQAIKDMPTCMVCAEDFLHQEVQPMHMQIAQMPCCKQPIHFRCFKGTVMFAQRCPYCNFSLEKHLAVGKDHFHWASGHGRLARPEQGGLFHEPNSAQRRQSLNSLVQVVREYNR</sequence>
<dbReference type="Proteomes" id="UP000777438">
    <property type="component" value="Unassembled WGS sequence"/>
</dbReference>
<dbReference type="InterPro" id="IPR013083">
    <property type="entry name" value="Znf_RING/FYVE/PHD"/>
</dbReference>
<keyword evidence="4" id="KW-1185">Reference proteome</keyword>
<name>A0A9P8WDV2_9HYPO</name>
<organism evidence="3 4">
    <name type="scientific">Thelonectria olida</name>
    <dbReference type="NCBI Taxonomy" id="1576542"/>
    <lineage>
        <taxon>Eukaryota</taxon>
        <taxon>Fungi</taxon>
        <taxon>Dikarya</taxon>
        <taxon>Ascomycota</taxon>
        <taxon>Pezizomycotina</taxon>
        <taxon>Sordariomycetes</taxon>
        <taxon>Hypocreomycetidae</taxon>
        <taxon>Hypocreales</taxon>
        <taxon>Nectriaceae</taxon>
        <taxon>Thelonectria</taxon>
    </lineage>
</organism>
<dbReference type="SUPFAM" id="SSF57850">
    <property type="entry name" value="RING/U-box"/>
    <property type="match status" value="1"/>
</dbReference>
<protein>
    <submittedName>
        <fullName evidence="3">Uncharacterized protein</fullName>
    </submittedName>
</protein>